<keyword evidence="8 15" id="KW-0547">Nucleotide-binding</keyword>
<dbReference type="InterPro" id="IPR023468">
    <property type="entry name" value="Riboflavin_kinase"/>
</dbReference>
<comment type="pathway">
    <text evidence="3 15">Cofactor biosynthesis; FMN biosynthesis; FMN from riboflavin (ATP route): step 1/1.</text>
</comment>
<dbReference type="InterPro" id="IPR014729">
    <property type="entry name" value="Rossmann-like_a/b/a_fold"/>
</dbReference>
<dbReference type="GO" id="GO:0009231">
    <property type="term" value="P:riboflavin biosynthetic process"/>
    <property type="evidence" value="ECO:0007669"/>
    <property type="project" value="InterPro"/>
</dbReference>
<evidence type="ECO:0000256" key="1">
    <source>
        <dbReference type="ARBA" id="ARBA00002121"/>
    </source>
</evidence>
<dbReference type="EMBL" id="FNEM01000019">
    <property type="protein sequence ID" value="SDK12333.1"/>
    <property type="molecule type" value="Genomic_DNA"/>
</dbReference>
<evidence type="ECO:0000256" key="14">
    <source>
        <dbReference type="ARBA" id="ARBA00049494"/>
    </source>
</evidence>
<reference evidence="18" key="1">
    <citation type="submission" date="2016-10" db="EMBL/GenBank/DDBJ databases">
        <authorList>
            <person name="Varghese N."/>
            <person name="Submissions S."/>
        </authorList>
    </citation>
    <scope>NUCLEOTIDE SEQUENCE [LARGE SCALE GENOMIC DNA]</scope>
    <source>
        <strain evidence="18">DSM 23317</strain>
    </source>
</reference>
<evidence type="ECO:0000256" key="10">
    <source>
        <dbReference type="ARBA" id="ARBA00022827"/>
    </source>
</evidence>
<organism evidence="17 18">
    <name type="scientific">Ferrimonas sediminum</name>
    <dbReference type="NCBI Taxonomy" id="718193"/>
    <lineage>
        <taxon>Bacteria</taxon>
        <taxon>Pseudomonadati</taxon>
        <taxon>Pseudomonadota</taxon>
        <taxon>Gammaproteobacteria</taxon>
        <taxon>Alteromonadales</taxon>
        <taxon>Ferrimonadaceae</taxon>
        <taxon>Ferrimonas</taxon>
    </lineage>
</organism>
<dbReference type="GO" id="GO:0005524">
    <property type="term" value="F:ATP binding"/>
    <property type="evidence" value="ECO:0007669"/>
    <property type="project" value="UniProtKB-UniRule"/>
</dbReference>
<dbReference type="PANTHER" id="PTHR22749:SF6">
    <property type="entry name" value="RIBOFLAVIN KINASE"/>
    <property type="match status" value="1"/>
</dbReference>
<comment type="catalytic activity">
    <reaction evidence="14 15">
        <text>FMN + ATP + H(+) = FAD + diphosphate</text>
        <dbReference type="Rhea" id="RHEA:17237"/>
        <dbReference type="ChEBI" id="CHEBI:15378"/>
        <dbReference type="ChEBI" id="CHEBI:30616"/>
        <dbReference type="ChEBI" id="CHEBI:33019"/>
        <dbReference type="ChEBI" id="CHEBI:57692"/>
        <dbReference type="ChEBI" id="CHEBI:58210"/>
        <dbReference type="EC" id="2.7.7.2"/>
    </reaction>
</comment>
<evidence type="ECO:0000256" key="6">
    <source>
        <dbReference type="ARBA" id="ARBA00022679"/>
    </source>
</evidence>
<protein>
    <recommendedName>
        <fullName evidence="15">Riboflavin biosynthesis protein</fullName>
    </recommendedName>
    <domain>
        <recommendedName>
            <fullName evidence="15">Riboflavin kinase</fullName>
            <ecNumber evidence="15">2.7.1.26</ecNumber>
        </recommendedName>
        <alternativeName>
            <fullName evidence="15">Flavokinase</fullName>
        </alternativeName>
    </domain>
    <domain>
        <recommendedName>
            <fullName evidence="15">FMN adenylyltransferase</fullName>
            <ecNumber evidence="15">2.7.7.2</ecNumber>
        </recommendedName>
        <alternativeName>
            <fullName evidence="15">FAD pyrophosphorylase</fullName>
        </alternativeName>
        <alternativeName>
            <fullName evidence="15">FAD synthase</fullName>
        </alternativeName>
    </domain>
</protein>
<dbReference type="OrthoDB" id="9803667at2"/>
<dbReference type="GO" id="GO:0008531">
    <property type="term" value="F:riboflavin kinase activity"/>
    <property type="evidence" value="ECO:0007669"/>
    <property type="project" value="UniProtKB-UniRule"/>
</dbReference>
<dbReference type="InterPro" id="IPR015865">
    <property type="entry name" value="Riboflavin_kinase_bac/euk"/>
</dbReference>
<dbReference type="GO" id="GO:0003919">
    <property type="term" value="F:FMN adenylyltransferase activity"/>
    <property type="evidence" value="ECO:0007669"/>
    <property type="project" value="UniProtKB-UniRule"/>
</dbReference>
<keyword evidence="4 15" id="KW-0285">Flavoprotein</keyword>
<sequence length="309" mass="34600">MELIRGIHNLRPRHRRCVLTIGNFDGVHLGHAEVIKSLVAKGKSMNLPVTVMLFEPQPQEHFAGDRAPARISLLRDKLRRLQALGVQRVLCVSFNHRFAELSSEQFIEQLLVQKLGVKYLVVGDDFCFGKGRKGSFDTLMTAGRQHGFDVVPTASFKLASQRVSSTLIRQALQQGDLNLANQMLGYPYQITGRIAHGRKLGRTIGFPTANILMKRKVAPVNGVFAVEAIDPQGQRYPGVANVGVRPTVAGNRCQLEVHLFDYEGDLYGEHMQVLLIEHLRQERAFESLDALKNQIFKDAEQARRLLSVS</sequence>
<dbReference type="Gene3D" id="3.40.50.620">
    <property type="entry name" value="HUPs"/>
    <property type="match status" value="1"/>
</dbReference>
<keyword evidence="11 15" id="KW-0067">ATP-binding</keyword>
<dbReference type="SUPFAM" id="SSF52374">
    <property type="entry name" value="Nucleotidylyl transferase"/>
    <property type="match status" value="1"/>
</dbReference>
<dbReference type="GO" id="GO:0009398">
    <property type="term" value="P:FMN biosynthetic process"/>
    <property type="evidence" value="ECO:0007669"/>
    <property type="project" value="UniProtKB-UniRule"/>
</dbReference>
<dbReference type="NCBIfam" id="NF004159">
    <property type="entry name" value="PRK05627.1-2"/>
    <property type="match status" value="1"/>
</dbReference>
<dbReference type="AlphaFoldDB" id="A0A1G8ZBK2"/>
<evidence type="ECO:0000313" key="18">
    <source>
        <dbReference type="Proteomes" id="UP000199527"/>
    </source>
</evidence>
<evidence type="ECO:0000256" key="8">
    <source>
        <dbReference type="ARBA" id="ARBA00022741"/>
    </source>
</evidence>
<dbReference type="UniPathway" id="UPA00276">
    <property type="reaction ID" value="UER00406"/>
</dbReference>
<dbReference type="CDD" id="cd02064">
    <property type="entry name" value="FAD_synthetase_N"/>
    <property type="match status" value="1"/>
</dbReference>
<evidence type="ECO:0000256" key="15">
    <source>
        <dbReference type="PIRNR" id="PIRNR004491"/>
    </source>
</evidence>
<dbReference type="EC" id="2.7.7.2" evidence="15"/>
<proteinExistence type="inferred from homology"/>
<dbReference type="Pfam" id="PF06574">
    <property type="entry name" value="FAD_syn"/>
    <property type="match status" value="1"/>
</dbReference>
<dbReference type="PIRSF" id="PIRSF004491">
    <property type="entry name" value="FAD_Synth"/>
    <property type="match status" value="1"/>
</dbReference>
<evidence type="ECO:0000256" key="3">
    <source>
        <dbReference type="ARBA" id="ARBA00005201"/>
    </source>
</evidence>
<dbReference type="FunFam" id="3.40.50.620:FF:000021">
    <property type="entry name" value="Riboflavin biosynthesis protein"/>
    <property type="match status" value="1"/>
</dbReference>
<name>A0A1G8ZBK2_9GAMM</name>
<dbReference type="SUPFAM" id="SSF82114">
    <property type="entry name" value="Riboflavin kinase-like"/>
    <property type="match status" value="1"/>
</dbReference>
<evidence type="ECO:0000256" key="4">
    <source>
        <dbReference type="ARBA" id="ARBA00022630"/>
    </source>
</evidence>
<dbReference type="Gene3D" id="2.40.30.30">
    <property type="entry name" value="Riboflavin kinase-like"/>
    <property type="match status" value="1"/>
</dbReference>
<dbReference type="NCBIfam" id="NF004163">
    <property type="entry name" value="PRK05627.1-6"/>
    <property type="match status" value="1"/>
</dbReference>
<dbReference type="SMART" id="SM00904">
    <property type="entry name" value="Flavokinase"/>
    <property type="match status" value="1"/>
</dbReference>
<evidence type="ECO:0000256" key="12">
    <source>
        <dbReference type="ARBA" id="ARBA00023268"/>
    </source>
</evidence>
<dbReference type="InterPro" id="IPR023465">
    <property type="entry name" value="Riboflavin_kinase_dom_sf"/>
</dbReference>
<evidence type="ECO:0000313" key="17">
    <source>
        <dbReference type="EMBL" id="SDK12333.1"/>
    </source>
</evidence>
<dbReference type="EC" id="2.7.1.26" evidence="15"/>
<evidence type="ECO:0000256" key="5">
    <source>
        <dbReference type="ARBA" id="ARBA00022643"/>
    </source>
</evidence>
<keyword evidence="10 15" id="KW-0274">FAD</keyword>
<dbReference type="Pfam" id="PF01687">
    <property type="entry name" value="Flavokinase"/>
    <property type="match status" value="1"/>
</dbReference>
<keyword evidence="5 15" id="KW-0288">FMN</keyword>
<evidence type="ECO:0000256" key="9">
    <source>
        <dbReference type="ARBA" id="ARBA00022777"/>
    </source>
</evidence>
<dbReference type="InterPro" id="IPR015864">
    <property type="entry name" value="FAD_synthase"/>
</dbReference>
<dbReference type="UniPathway" id="UPA00277">
    <property type="reaction ID" value="UER00407"/>
</dbReference>
<evidence type="ECO:0000256" key="2">
    <source>
        <dbReference type="ARBA" id="ARBA00004726"/>
    </source>
</evidence>
<keyword evidence="7 15" id="KW-0548">Nucleotidyltransferase</keyword>
<evidence type="ECO:0000259" key="16">
    <source>
        <dbReference type="SMART" id="SM00904"/>
    </source>
</evidence>
<dbReference type="GO" id="GO:0006747">
    <property type="term" value="P:FAD biosynthetic process"/>
    <property type="evidence" value="ECO:0007669"/>
    <property type="project" value="UniProtKB-UniRule"/>
</dbReference>
<dbReference type="NCBIfam" id="TIGR00083">
    <property type="entry name" value="ribF"/>
    <property type="match status" value="1"/>
</dbReference>
<dbReference type="NCBIfam" id="NF004162">
    <property type="entry name" value="PRK05627.1-5"/>
    <property type="match status" value="1"/>
</dbReference>
<comment type="function">
    <text evidence="1">Catalyzes the phosphorylation of riboflavin to FMN followed by the adenylation of FMN to FAD.</text>
</comment>
<dbReference type="NCBIfam" id="NF004160">
    <property type="entry name" value="PRK05627.1-3"/>
    <property type="match status" value="1"/>
</dbReference>
<dbReference type="Proteomes" id="UP000199527">
    <property type="component" value="Unassembled WGS sequence"/>
</dbReference>
<feature type="domain" description="Riboflavin kinase" evidence="16">
    <location>
        <begin position="183"/>
        <end position="307"/>
    </location>
</feature>
<dbReference type="RefSeq" id="WP_090367679.1">
    <property type="nucleotide sequence ID" value="NZ_FNEM01000019.1"/>
</dbReference>
<comment type="pathway">
    <text evidence="2 15">Cofactor biosynthesis; FAD biosynthesis; FAD from FMN: step 1/1.</text>
</comment>
<accession>A0A1G8ZBK2</accession>
<dbReference type="PANTHER" id="PTHR22749">
    <property type="entry name" value="RIBOFLAVIN KINASE/FMN ADENYLYLTRANSFERASE"/>
    <property type="match status" value="1"/>
</dbReference>
<keyword evidence="12" id="KW-0511">Multifunctional enzyme</keyword>
<keyword evidence="18" id="KW-1185">Reference proteome</keyword>
<evidence type="ECO:0000256" key="7">
    <source>
        <dbReference type="ARBA" id="ARBA00022695"/>
    </source>
</evidence>
<dbReference type="InterPro" id="IPR002606">
    <property type="entry name" value="Riboflavin_kinase_bac"/>
</dbReference>
<keyword evidence="6 15" id="KW-0808">Transferase</keyword>
<gene>
    <name evidence="17" type="ORF">SAMN04488540_11956</name>
</gene>
<comment type="similarity">
    <text evidence="15">Belongs to the ribF family.</text>
</comment>
<comment type="catalytic activity">
    <reaction evidence="13 15">
        <text>riboflavin + ATP = FMN + ADP + H(+)</text>
        <dbReference type="Rhea" id="RHEA:14357"/>
        <dbReference type="ChEBI" id="CHEBI:15378"/>
        <dbReference type="ChEBI" id="CHEBI:30616"/>
        <dbReference type="ChEBI" id="CHEBI:57986"/>
        <dbReference type="ChEBI" id="CHEBI:58210"/>
        <dbReference type="ChEBI" id="CHEBI:456216"/>
        <dbReference type="EC" id="2.7.1.26"/>
    </reaction>
</comment>
<keyword evidence="9 15" id="KW-0418">Kinase</keyword>
<evidence type="ECO:0000256" key="11">
    <source>
        <dbReference type="ARBA" id="ARBA00022840"/>
    </source>
</evidence>
<evidence type="ECO:0000256" key="13">
    <source>
        <dbReference type="ARBA" id="ARBA00047880"/>
    </source>
</evidence>